<gene>
    <name evidence="1" type="primary">ga11095</name>
    <name evidence="1" type="ORF">PR202_ga11095</name>
</gene>
<reference evidence="1" key="2">
    <citation type="submission" date="2021-12" db="EMBL/GenBank/DDBJ databases">
        <title>Resequencing data analysis of finger millet.</title>
        <authorList>
            <person name="Hatakeyama M."/>
            <person name="Aluri S."/>
            <person name="Balachadran M.T."/>
            <person name="Sivarajan S.R."/>
            <person name="Poveda L."/>
            <person name="Shimizu-Inatsugi R."/>
            <person name="Schlapbach R."/>
            <person name="Sreeman S.M."/>
            <person name="Shimizu K.K."/>
        </authorList>
    </citation>
    <scope>NUCLEOTIDE SEQUENCE</scope>
</reference>
<protein>
    <submittedName>
        <fullName evidence="1">Uncharacterized protein</fullName>
    </submittedName>
</protein>
<accession>A0AAV5C8G1</accession>
<dbReference type="EMBL" id="BQKI01000005">
    <property type="protein sequence ID" value="GJM94452.1"/>
    <property type="molecule type" value="Genomic_DNA"/>
</dbReference>
<dbReference type="AlphaFoldDB" id="A0AAV5C8G1"/>
<evidence type="ECO:0000313" key="1">
    <source>
        <dbReference type="EMBL" id="GJM94452.1"/>
    </source>
</evidence>
<keyword evidence="2" id="KW-1185">Reference proteome</keyword>
<organism evidence="1 2">
    <name type="scientific">Eleusine coracana subsp. coracana</name>
    <dbReference type="NCBI Taxonomy" id="191504"/>
    <lineage>
        <taxon>Eukaryota</taxon>
        <taxon>Viridiplantae</taxon>
        <taxon>Streptophyta</taxon>
        <taxon>Embryophyta</taxon>
        <taxon>Tracheophyta</taxon>
        <taxon>Spermatophyta</taxon>
        <taxon>Magnoliopsida</taxon>
        <taxon>Liliopsida</taxon>
        <taxon>Poales</taxon>
        <taxon>Poaceae</taxon>
        <taxon>PACMAD clade</taxon>
        <taxon>Chloridoideae</taxon>
        <taxon>Cynodonteae</taxon>
        <taxon>Eleusininae</taxon>
        <taxon>Eleusine</taxon>
    </lineage>
</organism>
<evidence type="ECO:0000313" key="2">
    <source>
        <dbReference type="Proteomes" id="UP001054889"/>
    </source>
</evidence>
<reference evidence="1" key="1">
    <citation type="journal article" date="2018" name="DNA Res.">
        <title>Multiple hybrid de novo genome assembly of finger millet, an orphan allotetraploid crop.</title>
        <authorList>
            <person name="Hatakeyama M."/>
            <person name="Aluri S."/>
            <person name="Balachadran M.T."/>
            <person name="Sivarajan S.R."/>
            <person name="Patrignani A."/>
            <person name="Gruter S."/>
            <person name="Poveda L."/>
            <person name="Shimizu-Inatsugi R."/>
            <person name="Baeten J."/>
            <person name="Francoijs K.J."/>
            <person name="Nataraja K.N."/>
            <person name="Reddy Y.A.N."/>
            <person name="Phadnis S."/>
            <person name="Ravikumar R.L."/>
            <person name="Schlapbach R."/>
            <person name="Sreeman S.M."/>
            <person name="Shimizu K.K."/>
        </authorList>
    </citation>
    <scope>NUCLEOTIDE SEQUENCE</scope>
</reference>
<sequence length="104" mass="10789">MSSSPSSSTTAARPGTEEIAVEVVSDEEMAIIEAALAAAAARPLLSSAARRGAQLSCAAYSAAGHGGDIEDLPPQRKPLMVRFRERRALAVTDVTATVGRPQLQ</sequence>
<dbReference type="Proteomes" id="UP001054889">
    <property type="component" value="Unassembled WGS sequence"/>
</dbReference>
<name>A0AAV5C8G1_ELECO</name>
<proteinExistence type="predicted"/>
<comment type="caution">
    <text evidence="1">The sequence shown here is derived from an EMBL/GenBank/DDBJ whole genome shotgun (WGS) entry which is preliminary data.</text>
</comment>